<dbReference type="EMBL" id="CP003985">
    <property type="protein sequence ID" value="AGF77702.1"/>
    <property type="molecule type" value="Genomic_DNA"/>
</dbReference>
<dbReference type="CDD" id="cd07178">
    <property type="entry name" value="terB_like_YebE"/>
    <property type="match status" value="1"/>
</dbReference>
<accession>M1P7M9</accession>
<name>M1P7M9_DESSD</name>
<proteinExistence type="predicted"/>
<dbReference type="HOGENOM" id="CLU_1265262_0_0_7"/>
<dbReference type="InterPro" id="IPR007486">
    <property type="entry name" value="YebE"/>
</dbReference>
<dbReference type="Pfam" id="PF04391">
    <property type="entry name" value="DUF533"/>
    <property type="match status" value="1"/>
</dbReference>
<reference evidence="3" key="1">
    <citation type="journal article" date="2013" name="Stand. Genomic Sci.">
        <title>Complete genome sequence of Desulfocapsa sulfexigens, a marine deltaproteobacterium specialized in disproportionating inorganic sulfur compounds.</title>
        <authorList>
            <person name="Finster K.W."/>
            <person name="Kjeldsen K.U."/>
            <person name="Kube M."/>
            <person name="Reinhardt R."/>
            <person name="Mussmann M."/>
            <person name="Amann R."/>
            <person name="Schreiber L."/>
        </authorList>
    </citation>
    <scope>NUCLEOTIDE SEQUENCE [LARGE SCALE GENOMIC DNA]</scope>
    <source>
        <strain evidence="3">DSM 10523 / SB164P1</strain>
    </source>
</reference>
<dbReference type="OrthoDB" id="5431400at2"/>
<protein>
    <submittedName>
        <fullName evidence="2">Uncharacterized protein</fullName>
    </submittedName>
</protein>
<keyword evidence="3" id="KW-1185">Reference proteome</keyword>
<dbReference type="RefSeq" id="WP_015403396.1">
    <property type="nucleotide sequence ID" value="NC_020304.1"/>
</dbReference>
<evidence type="ECO:0000313" key="2">
    <source>
        <dbReference type="EMBL" id="AGF77702.1"/>
    </source>
</evidence>
<evidence type="ECO:0000313" key="3">
    <source>
        <dbReference type="Proteomes" id="UP000011721"/>
    </source>
</evidence>
<dbReference type="STRING" id="1167006.UWK_01134"/>
<evidence type="ECO:0000256" key="1">
    <source>
        <dbReference type="SAM" id="MobiDB-lite"/>
    </source>
</evidence>
<dbReference type="KEGG" id="dsf:UWK_01134"/>
<feature type="compositionally biased region" description="Pro residues" evidence="1">
    <location>
        <begin position="85"/>
        <end position="97"/>
    </location>
</feature>
<dbReference type="Gene3D" id="1.10.3680.10">
    <property type="entry name" value="TerB-like"/>
    <property type="match status" value="1"/>
</dbReference>
<feature type="region of interest" description="Disordered" evidence="1">
    <location>
        <begin position="73"/>
        <end position="103"/>
    </location>
</feature>
<dbReference type="SUPFAM" id="SSF158682">
    <property type="entry name" value="TerB-like"/>
    <property type="match status" value="1"/>
</dbReference>
<dbReference type="InterPro" id="IPR029024">
    <property type="entry name" value="TerB-like"/>
</dbReference>
<gene>
    <name evidence="2" type="ordered locus">UWK_01134</name>
</gene>
<sequence length="218" mass="23522">MFNAEKLLGKIVRETLGGGSSRRNKRDGIFDSLASGQGLMTMIGLGVGAFEILKAEKEKKSIGAMSIMAPPAIPSSSMGTETMLPPLPRSSPPPVPTPKGEQRVTGEELAVRLIQVMIAAAHADGTLDESEEKAILDRLRGAELESEEKMFLVSELHRPRSLAELTAGIDDPSVMKTMYMLAVATIEMDSDAERNWLDALGDQLGISPEVRAFIEEQS</sequence>
<dbReference type="Proteomes" id="UP000011721">
    <property type="component" value="Chromosome"/>
</dbReference>
<dbReference type="eggNOG" id="COG2979">
    <property type="taxonomic scope" value="Bacteria"/>
</dbReference>
<dbReference type="AlphaFoldDB" id="M1P7M9"/>
<organism evidence="2 3">
    <name type="scientific">Desulfocapsa sulfexigens (strain DSM 10523 / SB164P1)</name>
    <dbReference type="NCBI Taxonomy" id="1167006"/>
    <lineage>
        <taxon>Bacteria</taxon>
        <taxon>Pseudomonadati</taxon>
        <taxon>Thermodesulfobacteriota</taxon>
        <taxon>Desulfobulbia</taxon>
        <taxon>Desulfobulbales</taxon>
        <taxon>Desulfocapsaceae</taxon>
        <taxon>Desulfocapsa</taxon>
    </lineage>
</organism>